<proteinExistence type="predicted"/>
<sequence>MHEYFRRLNIVWKSKKIWLVLDSQGFGGIESHVEQLMLGLLSTRNYVNVVFLKSYGEHPLQRRLLFSNLNCTILDGRITSLWRALKKDKPDIIHTHGYKAGIIVRPIARFMAISCASTFHSGEKKDGRIQLYDWFDRYTAFLAHHVYAVNTSILSTLPCKATLADNFIDTHALSQSHGQQIAFVGRLNKEKAPERFINLAKYFPCLDLHLYGDGPMRKQLEKKAPDNIVFHGVQREMHNIWPKIGLLILPSRAEGLPMVCLEAMARGIPVITFNVGALNKLIFHEQNGWIFTEGDLESMTSAIQTWRESDPAQKAKWSNAAILTIKQHYSTEKVMPKLLENYATFAK</sequence>
<accession>A0A291B7Q4</accession>
<dbReference type="PANTHER" id="PTHR45947:SF3">
    <property type="entry name" value="SULFOQUINOVOSYL TRANSFERASE SQD2"/>
    <property type="match status" value="1"/>
</dbReference>
<dbReference type="SUPFAM" id="SSF53756">
    <property type="entry name" value="UDP-Glycosyltransferase/glycogen phosphorylase"/>
    <property type="match status" value="1"/>
</dbReference>
<dbReference type="Pfam" id="PF13439">
    <property type="entry name" value="Glyco_transf_4"/>
    <property type="match status" value="1"/>
</dbReference>
<keyword evidence="3" id="KW-0328">Glycosyltransferase</keyword>
<evidence type="ECO:0000313" key="4">
    <source>
        <dbReference type="Proteomes" id="UP000218160"/>
    </source>
</evidence>
<dbReference type="EC" id="2.4.1.-" evidence="3"/>
<evidence type="ECO:0000259" key="2">
    <source>
        <dbReference type="Pfam" id="PF13439"/>
    </source>
</evidence>
<evidence type="ECO:0000313" key="3">
    <source>
        <dbReference type="EMBL" id="ATF09038.1"/>
    </source>
</evidence>
<dbReference type="AlphaFoldDB" id="A0A291B7Q4"/>
<name>A0A291B7Q4_9GAMM</name>
<protein>
    <submittedName>
        <fullName evidence="3">Glycosyltransferase SypH</fullName>
        <ecNumber evidence="3">2.4.1.-</ecNumber>
    </submittedName>
</protein>
<keyword evidence="3" id="KW-0808">Transferase</keyword>
<feature type="domain" description="Glycosyl transferase family 1" evidence="1">
    <location>
        <begin position="179"/>
        <end position="321"/>
    </location>
</feature>
<dbReference type="InterPro" id="IPR028098">
    <property type="entry name" value="Glyco_trans_4-like_N"/>
</dbReference>
<dbReference type="Proteomes" id="UP000218160">
    <property type="component" value="Chromosome 1"/>
</dbReference>
<reference evidence="4" key="1">
    <citation type="submission" date="2017-04" db="EMBL/GenBank/DDBJ databases">
        <title>Genome evolution of the luminous symbionts of deep sea anglerfish.</title>
        <authorList>
            <person name="Hendry T.A."/>
        </authorList>
    </citation>
    <scope>NUCLEOTIDE SEQUENCE [LARGE SCALE GENOMIC DNA]</scope>
</reference>
<keyword evidence="4" id="KW-1185">Reference proteome</keyword>
<dbReference type="Gene3D" id="3.40.50.2000">
    <property type="entry name" value="Glycogen Phosphorylase B"/>
    <property type="match status" value="2"/>
</dbReference>
<dbReference type="CDD" id="cd03801">
    <property type="entry name" value="GT4_PimA-like"/>
    <property type="match status" value="1"/>
</dbReference>
<dbReference type="InterPro" id="IPR001296">
    <property type="entry name" value="Glyco_trans_1"/>
</dbReference>
<dbReference type="KEGG" id="elux:BTN50_0511"/>
<dbReference type="PANTHER" id="PTHR45947">
    <property type="entry name" value="SULFOQUINOVOSYL TRANSFERASE SQD2"/>
    <property type="match status" value="1"/>
</dbReference>
<gene>
    <name evidence="3" type="ORF">BTN50_0511</name>
</gene>
<evidence type="ECO:0000259" key="1">
    <source>
        <dbReference type="Pfam" id="PF00534"/>
    </source>
</evidence>
<dbReference type="EMBL" id="CP020660">
    <property type="protein sequence ID" value="ATF09038.1"/>
    <property type="molecule type" value="Genomic_DNA"/>
</dbReference>
<dbReference type="GO" id="GO:0016757">
    <property type="term" value="F:glycosyltransferase activity"/>
    <property type="evidence" value="ECO:0007669"/>
    <property type="project" value="UniProtKB-KW"/>
</dbReference>
<dbReference type="Pfam" id="PF00534">
    <property type="entry name" value="Glycos_transf_1"/>
    <property type="match status" value="1"/>
</dbReference>
<dbReference type="InterPro" id="IPR050194">
    <property type="entry name" value="Glycosyltransferase_grp1"/>
</dbReference>
<feature type="domain" description="Glycosyltransferase subfamily 4-like N-terminal" evidence="2">
    <location>
        <begin position="26"/>
        <end position="153"/>
    </location>
</feature>
<organism evidence="3 4">
    <name type="scientific">Candidatus Enterovibrio altilux</name>
    <dbReference type="NCBI Taxonomy" id="1927128"/>
    <lineage>
        <taxon>Bacteria</taxon>
        <taxon>Pseudomonadati</taxon>
        <taxon>Pseudomonadota</taxon>
        <taxon>Gammaproteobacteria</taxon>
        <taxon>Vibrionales</taxon>
        <taxon>Vibrionaceae</taxon>
        <taxon>Enterovibrio</taxon>
    </lineage>
</organism>